<dbReference type="Proteomes" id="UP000309231">
    <property type="component" value="Chromosome"/>
</dbReference>
<dbReference type="CDD" id="cd00085">
    <property type="entry name" value="HNHc"/>
    <property type="match status" value="1"/>
</dbReference>
<evidence type="ECO:0000313" key="3">
    <source>
        <dbReference type="Proteomes" id="UP000309231"/>
    </source>
</evidence>
<dbReference type="InterPro" id="IPR002711">
    <property type="entry name" value="HNH"/>
</dbReference>
<dbReference type="Gene3D" id="1.10.30.50">
    <property type="match status" value="1"/>
</dbReference>
<evidence type="ECO:0000259" key="1">
    <source>
        <dbReference type="Pfam" id="PF01844"/>
    </source>
</evidence>
<keyword evidence="2" id="KW-0378">Hydrolase</keyword>
<dbReference type="GO" id="GO:0004519">
    <property type="term" value="F:endonuclease activity"/>
    <property type="evidence" value="ECO:0007669"/>
    <property type="project" value="UniProtKB-KW"/>
</dbReference>
<organism evidence="2 3">
    <name type="scientific">Mycolicibacterium mucogenicum DSM 44124</name>
    <dbReference type="NCBI Taxonomy" id="1226753"/>
    <lineage>
        <taxon>Bacteria</taxon>
        <taxon>Bacillati</taxon>
        <taxon>Actinomycetota</taxon>
        <taxon>Actinomycetes</taxon>
        <taxon>Mycobacteriales</taxon>
        <taxon>Mycobacteriaceae</taxon>
        <taxon>Mycolicibacterium</taxon>
    </lineage>
</organism>
<dbReference type="GO" id="GO:0003676">
    <property type="term" value="F:nucleic acid binding"/>
    <property type="evidence" value="ECO:0007669"/>
    <property type="project" value="InterPro"/>
</dbReference>
<keyword evidence="2" id="KW-0540">Nuclease</keyword>
<dbReference type="AlphaFoldDB" id="A0A8E4W4K3"/>
<proteinExistence type="predicted"/>
<feature type="domain" description="HNH" evidence="1">
    <location>
        <begin position="116"/>
        <end position="155"/>
    </location>
</feature>
<evidence type="ECO:0000313" key="2">
    <source>
        <dbReference type="EMBL" id="QPG70729.1"/>
    </source>
</evidence>
<accession>A0A8E4W4K3</accession>
<sequence length="224" mass="25733">MARQIGAAKQSAKWLFETIGEGNVFTKARLREAVPGREQVDRRMRSLREVGWIIDTSAEDNTLANEELRVVKVGDHPWVEGYKWPQQSRVSNKVRRAVFDRDGNRCVVCGIAAGEMYPDDRKFAKMTLGHLIPKGRKGTNELANLRTECQRCNETSRHLTGTPVDADLLRAEIRALRRVERAELRRWIEDGRRSFTRTEALWAKYRQLPPVVRDDIGKLIEALP</sequence>
<dbReference type="GO" id="GO:0008270">
    <property type="term" value="F:zinc ion binding"/>
    <property type="evidence" value="ECO:0007669"/>
    <property type="project" value="InterPro"/>
</dbReference>
<dbReference type="Pfam" id="PF01844">
    <property type="entry name" value="HNH"/>
    <property type="match status" value="1"/>
</dbReference>
<protein>
    <submittedName>
        <fullName evidence="2">HNH endonuclease</fullName>
    </submittedName>
</protein>
<dbReference type="KEGG" id="mmuc:C1S78_007145"/>
<name>A0A8E4W4K3_MYCMU</name>
<gene>
    <name evidence="2" type="ORF">C1S78_007145</name>
</gene>
<dbReference type="GeneID" id="76724676"/>
<reference evidence="2 3" key="2">
    <citation type="journal article" date="2019" name="Sci. Rep.">
        <title>Insight into the biology of Mycobacterium mucogenicum and Mycobacterium neoaurum clade members.</title>
        <authorList>
            <person name="Behra P.R.K."/>
            <person name="Pettersson B.M.F."/>
            <person name="Ramesh M."/>
            <person name="Dasgupta S."/>
            <person name="Kirsebom L.A."/>
        </authorList>
    </citation>
    <scope>NUCLEOTIDE SEQUENCE [LARGE SCALE GENOMIC DNA]</scope>
    <source>
        <strain evidence="2 3">DSM 44124</strain>
    </source>
</reference>
<dbReference type="EMBL" id="CP062008">
    <property type="protein sequence ID" value="QPG70729.1"/>
    <property type="molecule type" value="Genomic_DNA"/>
</dbReference>
<dbReference type="InterPro" id="IPR003615">
    <property type="entry name" value="HNH_nuc"/>
</dbReference>
<keyword evidence="3" id="KW-1185">Reference proteome</keyword>
<dbReference type="RefSeq" id="WP_138158337.1">
    <property type="nucleotide sequence ID" value="NZ_ANBS01000034.1"/>
</dbReference>
<reference evidence="2 3" key="1">
    <citation type="journal article" date="2019" name="BMC Evol. Biol.">
        <title>Comparative genomics of Mycobacterium mucogenicum and Mycobacterium neoaurum clade members emphasizing tRNA and non-coding RNA.</title>
        <authorList>
            <person name="Behra P.R.K."/>
            <person name="Pettersson B.M.F."/>
            <person name="Das S."/>
            <person name="Dasgupta S."/>
            <person name="Kirsebom L.A."/>
        </authorList>
    </citation>
    <scope>NUCLEOTIDE SEQUENCE [LARGE SCALE GENOMIC DNA]</scope>
    <source>
        <strain evidence="2 3">DSM 44124</strain>
    </source>
</reference>
<keyword evidence="2" id="KW-0255">Endonuclease</keyword>